<name>A0A445L9D7_GLYSO</name>
<evidence type="ECO:0000313" key="1">
    <source>
        <dbReference type="EMBL" id="RZC19719.1"/>
    </source>
</evidence>
<accession>A0A445L9D7</accession>
<dbReference type="GO" id="GO:0016740">
    <property type="term" value="F:transferase activity"/>
    <property type="evidence" value="ECO:0007669"/>
    <property type="project" value="UniProtKB-KW"/>
</dbReference>
<evidence type="ECO:0000313" key="2">
    <source>
        <dbReference type="Proteomes" id="UP000289340"/>
    </source>
</evidence>
<comment type="caution">
    <text evidence="1">The sequence shown here is derived from an EMBL/GenBank/DDBJ whole genome shotgun (WGS) entry which is preliminary data.</text>
</comment>
<dbReference type="AlphaFoldDB" id="A0A445L9D7"/>
<dbReference type="EMBL" id="QZWG01000003">
    <property type="protein sequence ID" value="RZC19719.1"/>
    <property type="molecule type" value="Genomic_DNA"/>
</dbReference>
<dbReference type="Proteomes" id="UP000289340">
    <property type="component" value="Chromosome 3"/>
</dbReference>
<dbReference type="PANTHER" id="PTHR48050">
    <property type="entry name" value="STEROL 3-BETA-GLUCOSYLTRANSFERASE"/>
    <property type="match status" value="1"/>
</dbReference>
<dbReference type="PANTHER" id="PTHR48050:SF13">
    <property type="entry name" value="STEROL 3-BETA-GLUCOSYLTRANSFERASE UGT80A2"/>
    <property type="match status" value="1"/>
</dbReference>
<organism evidence="1 2">
    <name type="scientific">Glycine soja</name>
    <name type="common">Wild soybean</name>
    <dbReference type="NCBI Taxonomy" id="3848"/>
    <lineage>
        <taxon>Eukaryota</taxon>
        <taxon>Viridiplantae</taxon>
        <taxon>Streptophyta</taxon>
        <taxon>Embryophyta</taxon>
        <taxon>Tracheophyta</taxon>
        <taxon>Spermatophyta</taxon>
        <taxon>Magnoliopsida</taxon>
        <taxon>eudicotyledons</taxon>
        <taxon>Gunneridae</taxon>
        <taxon>Pentapetalae</taxon>
        <taxon>rosids</taxon>
        <taxon>fabids</taxon>
        <taxon>Fabales</taxon>
        <taxon>Fabaceae</taxon>
        <taxon>Papilionoideae</taxon>
        <taxon>50 kb inversion clade</taxon>
        <taxon>NPAAA clade</taxon>
        <taxon>indigoferoid/millettioid clade</taxon>
        <taxon>Phaseoleae</taxon>
        <taxon>Glycine</taxon>
        <taxon>Glycine subgen. Soja</taxon>
    </lineage>
</organism>
<keyword evidence="2" id="KW-1185">Reference proteome</keyword>
<protein>
    <submittedName>
        <fullName evidence="1">Sterol 3-beta-glucosyltransferase UGT80A2</fullName>
    </submittedName>
</protein>
<sequence>MPSTLSHTRLSLSFVGVVVPLHLQGYLYLSRPRVPCLRKSGEVEGMNIRCIPPVCPSNMVKNKGFLPSGPSEIPIQRNQMKEIINSLLPACKEPDIDSGVPFKADAIIANPPAYAEEIINGMSIALELVPLWRAMGRSSENSRGFEVEWEVIGLGDESHGKEQNVVGDTDKLEMAED</sequence>
<reference evidence="1 2" key="1">
    <citation type="submission" date="2018-09" db="EMBL/GenBank/DDBJ databases">
        <title>A high-quality reference genome of wild soybean provides a powerful tool to mine soybean genomes.</title>
        <authorList>
            <person name="Xie M."/>
            <person name="Chung C.Y.L."/>
            <person name="Li M.-W."/>
            <person name="Wong F.-L."/>
            <person name="Chan T.-F."/>
            <person name="Lam H.-M."/>
        </authorList>
    </citation>
    <scope>NUCLEOTIDE SEQUENCE [LARGE SCALE GENOMIC DNA]</scope>
    <source>
        <strain evidence="2">cv. W05</strain>
        <tissue evidence="1">Hypocotyl of etiolated seedlings</tissue>
    </source>
</reference>
<gene>
    <name evidence="1" type="ORF">D0Y65_006518</name>
</gene>
<proteinExistence type="predicted"/>
<keyword evidence="1" id="KW-0808">Transferase</keyword>
<dbReference type="InterPro" id="IPR050426">
    <property type="entry name" value="Glycosyltransferase_28"/>
</dbReference>